<protein>
    <submittedName>
        <fullName evidence="4">Secreted protein</fullName>
    </submittedName>
</protein>
<name>A0A1I7YEU4_9BILA</name>
<feature type="region of interest" description="Disordered" evidence="1">
    <location>
        <begin position="24"/>
        <end position="91"/>
    </location>
</feature>
<proteinExistence type="predicted"/>
<keyword evidence="2" id="KW-0732">Signal</keyword>
<evidence type="ECO:0000313" key="3">
    <source>
        <dbReference type="Proteomes" id="UP000095287"/>
    </source>
</evidence>
<organism evidence="3 4">
    <name type="scientific">Steinernema glaseri</name>
    <dbReference type="NCBI Taxonomy" id="37863"/>
    <lineage>
        <taxon>Eukaryota</taxon>
        <taxon>Metazoa</taxon>
        <taxon>Ecdysozoa</taxon>
        <taxon>Nematoda</taxon>
        <taxon>Chromadorea</taxon>
        <taxon>Rhabditida</taxon>
        <taxon>Tylenchina</taxon>
        <taxon>Panagrolaimomorpha</taxon>
        <taxon>Strongyloidoidea</taxon>
        <taxon>Steinernematidae</taxon>
        <taxon>Steinernema</taxon>
    </lineage>
</organism>
<reference evidence="4" key="1">
    <citation type="submission" date="2016-11" db="UniProtKB">
        <authorList>
            <consortium name="WormBaseParasite"/>
        </authorList>
    </citation>
    <scope>IDENTIFICATION</scope>
</reference>
<evidence type="ECO:0000256" key="2">
    <source>
        <dbReference type="SAM" id="SignalP"/>
    </source>
</evidence>
<evidence type="ECO:0000256" key="1">
    <source>
        <dbReference type="SAM" id="MobiDB-lite"/>
    </source>
</evidence>
<evidence type="ECO:0000313" key="4">
    <source>
        <dbReference type="WBParaSite" id="L893_g15413.t1"/>
    </source>
</evidence>
<sequence length="91" mass="9866">MTKLLFLCFLFFVAVFAQTEVLQEGSAPPEGFSPPPGCPPFHGRRHHPRHFLGGSPPPRGFEGNRPLLVDRRMPPPPSNSGEPSAVATPVP</sequence>
<dbReference type="Proteomes" id="UP000095287">
    <property type="component" value="Unplaced"/>
</dbReference>
<feature type="chain" id="PRO_5009312052" evidence="2">
    <location>
        <begin position="18"/>
        <end position="91"/>
    </location>
</feature>
<keyword evidence="3" id="KW-1185">Reference proteome</keyword>
<feature type="signal peptide" evidence="2">
    <location>
        <begin position="1"/>
        <end position="17"/>
    </location>
</feature>
<accession>A0A1I7YEU4</accession>
<dbReference type="WBParaSite" id="L893_g15413.t1">
    <property type="protein sequence ID" value="L893_g15413.t1"/>
    <property type="gene ID" value="L893_g15413"/>
</dbReference>
<dbReference type="AlphaFoldDB" id="A0A1I7YEU4"/>